<evidence type="ECO:0000313" key="2">
    <source>
        <dbReference type="EMBL" id="OXS77536.1"/>
    </source>
</evidence>
<dbReference type="InterPro" id="IPR052531">
    <property type="entry name" value="CarD-like_regulator"/>
</dbReference>
<reference evidence="5" key="2">
    <citation type="submission" date="2017-03" db="EMBL/GenBank/DDBJ databases">
        <title>Bacillus sp. V-88(T) DSM27956, whole genome shotgun sequencing project.</title>
        <authorList>
            <person name="Dastager S.G."/>
            <person name="Neurgaonkar P.S."/>
            <person name="Dharne M.S."/>
        </authorList>
    </citation>
    <scope>NUCLEOTIDE SEQUENCE [LARGE SCALE GENOMIC DNA]</scope>
    <source>
        <strain evidence="5">DSM 25145</strain>
    </source>
</reference>
<dbReference type="PANTHER" id="PTHR38447:SF1">
    <property type="entry name" value="RNA POLYMERASE-BINDING TRANSCRIPTION FACTOR CARD"/>
    <property type="match status" value="1"/>
</dbReference>
<dbReference type="PANTHER" id="PTHR38447">
    <property type="entry name" value="TRANSCRIPTION FACTOR YDEB-RELATED"/>
    <property type="match status" value="1"/>
</dbReference>
<dbReference type="STRING" id="1017273.SAMN05443094_105172"/>
<dbReference type="SMART" id="SM01058">
    <property type="entry name" value="CarD_TRCF"/>
    <property type="match status" value="1"/>
</dbReference>
<feature type="domain" description="CarD-like/TRCF RNAP-interacting" evidence="1">
    <location>
        <begin position="6"/>
        <end position="116"/>
    </location>
</feature>
<accession>A0A1N6Y6U7</accession>
<dbReference type="Gene3D" id="1.20.58.1290">
    <property type="entry name" value="CarD-like, C-terminal domain"/>
    <property type="match status" value="1"/>
</dbReference>
<gene>
    <name evidence="2" type="ORF">B1B05_11920</name>
    <name evidence="3" type="ORF">SAMN05443094_105172</name>
</gene>
<dbReference type="Pfam" id="PF21095">
    <property type="entry name" value="CarD_C"/>
    <property type="match status" value="1"/>
</dbReference>
<dbReference type="AlphaFoldDB" id="A0A1N6Y6U7"/>
<evidence type="ECO:0000313" key="5">
    <source>
        <dbReference type="Proteomes" id="UP000215545"/>
    </source>
</evidence>
<dbReference type="Pfam" id="PF02559">
    <property type="entry name" value="CarD_TRCF_RID"/>
    <property type="match status" value="1"/>
</dbReference>
<evidence type="ECO:0000313" key="3">
    <source>
        <dbReference type="EMBL" id="SIR10246.1"/>
    </source>
</evidence>
<dbReference type="Proteomes" id="UP000215545">
    <property type="component" value="Unassembled WGS sequence"/>
</dbReference>
<dbReference type="EMBL" id="MWSK01000005">
    <property type="protein sequence ID" value="OXS77536.1"/>
    <property type="molecule type" value="Genomic_DNA"/>
</dbReference>
<protein>
    <submittedName>
        <fullName evidence="2">Transcription factor YdeB</fullName>
    </submittedName>
    <submittedName>
        <fullName evidence="3">Transcriptional regulator, CarD family</fullName>
    </submittedName>
</protein>
<proteinExistence type="predicted"/>
<dbReference type="InterPro" id="IPR048792">
    <property type="entry name" value="CarD_C"/>
</dbReference>
<name>A0A1N6Y6U7_9BACI</name>
<reference evidence="3 4" key="1">
    <citation type="submission" date="2017-01" db="EMBL/GenBank/DDBJ databases">
        <authorList>
            <person name="Mah S.A."/>
            <person name="Swanson W.J."/>
            <person name="Moy G.W."/>
            <person name="Vacquier V.D."/>
        </authorList>
    </citation>
    <scope>NUCLEOTIDE SEQUENCE [LARGE SCALE GENOMIC DNA]</scope>
    <source>
        <strain evidence="3 4">NIO-1016</strain>
    </source>
</reference>
<organism evidence="3 4">
    <name type="scientific">Domibacillus enclensis</name>
    <dbReference type="NCBI Taxonomy" id="1017273"/>
    <lineage>
        <taxon>Bacteria</taxon>
        <taxon>Bacillati</taxon>
        <taxon>Bacillota</taxon>
        <taxon>Bacilli</taxon>
        <taxon>Bacillales</taxon>
        <taxon>Bacillaceae</taxon>
        <taxon>Domibacillus</taxon>
    </lineage>
</organism>
<reference evidence="2" key="3">
    <citation type="submission" date="2017-03" db="EMBL/GenBank/DDBJ databases">
        <authorList>
            <person name="Dastager S.G."/>
            <person name="Neurgaonkar P.S."/>
            <person name="Dharne M.S."/>
        </authorList>
    </citation>
    <scope>NUCLEOTIDE SEQUENCE</scope>
    <source>
        <strain evidence="2">DSM 25145</strain>
    </source>
</reference>
<dbReference type="InterPro" id="IPR003711">
    <property type="entry name" value="CarD-like/TRCF_RID"/>
</dbReference>
<keyword evidence="5" id="KW-1185">Reference proteome</keyword>
<dbReference type="RefSeq" id="WP_045851948.1">
    <property type="nucleotide sequence ID" value="NZ_FTLX01000005.1"/>
</dbReference>
<dbReference type="EMBL" id="FTLX01000005">
    <property type="protein sequence ID" value="SIR10246.1"/>
    <property type="molecule type" value="Genomic_DNA"/>
</dbReference>
<dbReference type="GO" id="GO:0009303">
    <property type="term" value="P:rRNA transcription"/>
    <property type="evidence" value="ECO:0007669"/>
    <property type="project" value="TreeGrafter"/>
</dbReference>
<evidence type="ECO:0000313" key="4">
    <source>
        <dbReference type="Proteomes" id="UP000186385"/>
    </source>
</evidence>
<dbReference type="Gene3D" id="2.40.10.170">
    <property type="match status" value="1"/>
</dbReference>
<dbReference type="InterPro" id="IPR036101">
    <property type="entry name" value="CarD-like/TRCF_RID_sf"/>
</dbReference>
<dbReference type="InterPro" id="IPR042215">
    <property type="entry name" value="CarD-like_C"/>
</dbReference>
<sequence>MEVEHLFEVGDKVVYPMHGAGVIKAIEEKELFGKKQSFLIMAFPVKNIQVMIPISKIDHSGMRLVLEQSAMEQVIYTVQRGDMDQSLDYKQRFKQNTEKMKTGETSAGAEVIRDLMIVKQVKPLNSNEKTMLREAMQFLISEIEMSNSLTEQQASDLFNEHFKAEKIG</sequence>
<dbReference type="OrthoDB" id="9786074at2"/>
<dbReference type="SUPFAM" id="SSF141259">
    <property type="entry name" value="CarD-like"/>
    <property type="match status" value="1"/>
</dbReference>
<evidence type="ECO:0000259" key="1">
    <source>
        <dbReference type="SMART" id="SM01058"/>
    </source>
</evidence>
<dbReference type="Proteomes" id="UP000186385">
    <property type="component" value="Unassembled WGS sequence"/>
</dbReference>